<dbReference type="InParanoid" id="B4CYK9"/>
<dbReference type="AlphaFoldDB" id="B4CYK9"/>
<accession>B4CYK9</accession>
<evidence type="ECO:0000256" key="1">
    <source>
        <dbReference type="SAM" id="Phobius"/>
    </source>
</evidence>
<proteinExistence type="predicted"/>
<feature type="transmembrane region" description="Helical" evidence="1">
    <location>
        <begin position="15"/>
        <end position="34"/>
    </location>
</feature>
<comment type="caution">
    <text evidence="2">The sequence shown here is derived from an EMBL/GenBank/DDBJ whole genome shotgun (WGS) entry which is preliminary data.</text>
</comment>
<evidence type="ECO:0000313" key="3">
    <source>
        <dbReference type="Proteomes" id="UP000005824"/>
    </source>
</evidence>
<keyword evidence="1" id="KW-1133">Transmembrane helix</keyword>
<keyword evidence="3" id="KW-1185">Reference proteome</keyword>
<reference evidence="2 3" key="1">
    <citation type="journal article" date="2011" name="J. Bacteriol.">
        <title>Genome sequence of Chthoniobacter flavus Ellin428, an aerobic heterotrophic soil bacterium.</title>
        <authorList>
            <person name="Kant R."/>
            <person name="van Passel M.W."/>
            <person name="Palva A."/>
            <person name="Lucas S."/>
            <person name="Lapidus A."/>
            <person name="Glavina Del Rio T."/>
            <person name="Dalin E."/>
            <person name="Tice H."/>
            <person name="Bruce D."/>
            <person name="Goodwin L."/>
            <person name="Pitluck S."/>
            <person name="Larimer F.W."/>
            <person name="Land M.L."/>
            <person name="Hauser L."/>
            <person name="Sangwan P."/>
            <person name="de Vos W.M."/>
            <person name="Janssen P.H."/>
            <person name="Smidt H."/>
        </authorList>
    </citation>
    <scope>NUCLEOTIDE SEQUENCE [LARGE SCALE GENOMIC DNA]</scope>
    <source>
        <strain evidence="2 3">Ellin428</strain>
    </source>
</reference>
<dbReference type="EMBL" id="ABVL01000004">
    <property type="protein sequence ID" value="EDY20550.1"/>
    <property type="molecule type" value="Genomic_DNA"/>
</dbReference>
<protein>
    <submittedName>
        <fullName evidence="2">Uncharacterized protein</fullName>
    </submittedName>
</protein>
<dbReference type="STRING" id="497964.CfE428DRAFT_1747"/>
<organism evidence="2 3">
    <name type="scientific">Chthoniobacter flavus Ellin428</name>
    <dbReference type="NCBI Taxonomy" id="497964"/>
    <lineage>
        <taxon>Bacteria</taxon>
        <taxon>Pseudomonadati</taxon>
        <taxon>Verrucomicrobiota</taxon>
        <taxon>Spartobacteria</taxon>
        <taxon>Chthoniobacterales</taxon>
        <taxon>Chthoniobacteraceae</taxon>
        <taxon>Chthoniobacter</taxon>
    </lineage>
</organism>
<evidence type="ECO:0000313" key="2">
    <source>
        <dbReference type="EMBL" id="EDY20550.1"/>
    </source>
</evidence>
<name>B4CYK9_9BACT</name>
<dbReference type="RefSeq" id="WP_006979073.1">
    <property type="nucleotide sequence ID" value="NZ_ABVL01000004.1"/>
</dbReference>
<sequence length="140" mass="15519">MSIFSSENQIARWKLIGVVAVFLCLGWWLNVAVIQPHFILKSRLRQALSVAVACRMYAEDHGGSYPGELPDLFPNYVSDERVLTFRSGDGQRILKCDYRGGGKRLTPDALLLRIEAEKSGGSEVIVQASLNGLIQKAPEE</sequence>
<gene>
    <name evidence="2" type="ORF">CfE428DRAFT_1747</name>
</gene>
<keyword evidence="1" id="KW-0812">Transmembrane</keyword>
<keyword evidence="1" id="KW-0472">Membrane</keyword>
<dbReference type="Proteomes" id="UP000005824">
    <property type="component" value="Unassembled WGS sequence"/>
</dbReference>